<proteinExistence type="predicted"/>
<name>A0A2T1IZK3_ACIRA</name>
<comment type="caution">
    <text evidence="1">The sequence shown here is derived from an EMBL/GenBank/DDBJ whole genome shotgun (WGS) entry which is preliminary data.</text>
</comment>
<sequence>MLHEKVMKILALFSSLILLTGCSFGSSAELKRAEKLFSQFECNNIESTQITHSDINTYHQQSLGATKAKVRSYIENYKDGEAELDMPLDEVVAQQYQLYKAACESLGGISPDE</sequence>
<dbReference type="EMBL" id="VFBM01000003">
    <property type="protein sequence ID" value="TNX92916.1"/>
    <property type="molecule type" value="Genomic_DNA"/>
</dbReference>
<evidence type="ECO:0000313" key="2">
    <source>
        <dbReference type="EMBL" id="TNX92916.1"/>
    </source>
</evidence>
<evidence type="ECO:0000313" key="4">
    <source>
        <dbReference type="Proteomes" id="UP000314285"/>
    </source>
</evidence>
<dbReference type="AlphaFoldDB" id="A0A2T1IZK3"/>
<organism evidence="1 3">
    <name type="scientific">Acinetobacter radioresistens</name>
    <dbReference type="NCBI Taxonomy" id="40216"/>
    <lineage>
        <taxon>Bacteria</taxon>
        <taxon>Pseudomonadati</taxon>
        <taxon>Pseudomonadota</taxon>
        <taxon>Gammaproteobacteria</taxon>
        <taxon>Moraxellales</taxon>
        <taxon>Moraxellaceae</taxon>
        <taxon>Acinetobacter</taxon>
    </lineage>
</organism>
<accession>A0A2T1IZK3</accession>
<dbReference type="PROSITE" id="PS51257">
    <property type="entry name" value="PROKAR_LIPOPROTEIN"/>
    <property type="match status" value="1"/>
</dbReference>
<dbReference type="Proteomes" id="UP000262257">
    <property type="component" value="Unassembled WGS sequence"/>
</dbReference>
<dbReference type="Proteomes" id="UP000314285">
    <property type="component" value="Unassembled WGS sequence"/>
</dbReference>
<gene>
    <name evidence="1" type="ORF">DIC32_09695</name>
    <name evidence="2" type="ORF">FHY67_04940</name>
</gene>
<dbReference type="STRING" id="40216.GCA_001917365_01322"/>
<evidence type="ECO:0000313" key="1">
    <source>
        <dbReference type="EMBL" id="HCM31754.1"/>
    </source>
</evidence>
<reference evidence="1 3" key="1">
    <citation type="journal article" date="2018" name="Nat. Biotechnol.">
        <title>A standardized bacterial taxonomy based on genome phylogeny substantially revises the tree of life.</title>
        <authorList>
            <person name="Parks D.H."/>
            <person name="Chuvochina M."/>
            <person name="Waite D.W."/>
            <person name="Rinke C."/>
            <person name="Skarshewski A."/>
            <person name="Chaumeil P.A."/>
            <person name="Hugenholtz P."/>
        </authorList>
    </citation>
    <scope>NUCLEOTIDE SEQUENCE [LARGE SCALE GENOMIC DNA]</scope>
    <source>
        <strain evidence="1">UBA10045</strain>
    </source>
</reference>
<evidence type="ECO:0000313" key="3">
    <source>
        <dbReference type="Proteomes" id="UP000262257"/>
    </source>
</evidence>
<reference evidence="2 4" key="2">
    <citation type="submission" date="2019-06" db="EMBL/GenBank/DDBJ databases">
        <title>Genome of Acinetobacter radioresistens APH1, a phenol degrading strain.</title>
        <authorList>
            <person name="Liu Y."/>
        </authorList>
    </citation>
    <scope>NUCLEOTIDE SEQUENCE [LARGE SCALE GENOMIC DNA]</scope>
    <source>
        <strain evidence="2 4">APH1</strain>
    </source>
</reference>
<protein>
    <recommendedName>
        <fullName evidence="5">Lipoprotein</fullName>
    </recommendedName>
</protein>
<dbReference type="EMBL" id="DPXL01000122">
    <property type="protein sequence ID" value="HCM31754.1"/>
    <property type="molecule type" value="Genomic_DNA"/>
</dbReference>
<evidence type="ECO:0008006" key="5">
    <source>
        <dbReference type="Google" id="ProtNLM"/>
    </source>
</evidence>